<dbReference type="GO" id="GO:0005094">
    <property type="term" value="F:Rho GDP-dissociation inhibitor activity"/>
    <property type="evidence" value="ECO:0007669"/>
    <property type="project" value="InterPro"/>
</dbReference>
<proteinExistence type="inferred from homology"/>
<dbReference type="Proteomes" id="UP000472261">
    <property type="component" value="Unplaced"/>
</dbReference>
<evidence type="ECO:0000256" key="5">
    <source>
        <dbReference type="SAM" id="MobiDB-lite"/>
    </source>
</evidence>
<comment type="similarity">
    <text evidence="2">Belongs to the Rho GDI family.</text>
</comment>
<dbReference type="AlphaFoldDB" id="A0A669PK15"/>
<dbReference type="Gene3D" id="2.70.50.30">
    <property type="entry name" value="Coagulation Factor XIII, subunit A, domain 1"/>
    <property type="match status" value="1"/>
</dbReference>
<reference evidence="6" key="2">
    <citation type="submission" date="2025-09" db="UniProtKB">
        <authorList>
            <consortium name="Ensembl"/>
        </authorList>
    </citation>
    <scope>IDENTIFICATION</scope>
</reference>
<keyword evidence="3" id="KW-0343">GTPase activation</keyword>
<dbReference type="Ensembl" id="ENSPCLT00000011522.1">
    <property type="protein sequence ID" value="ENSPCLP00000008454.1"/>
    <property type="gene ID" value="ENSPCLG00000007027.1"/>
</dbReference>
<dbReference type="GO" id="GO:0016020">
    <property type="term" value="C:membrane"/>
    <property type="evidence" value="ECO:0007669"/>
    <property type="project" value="TreeGrafter"/>
</dbReference>
<comment type="subcellular location">
    <subcellularLocation>
        <location evidence="1">Cytoplasm</location>
    </subcellularLocation>
</comment>
<evidence type="ECO:0000313" key="7">
    <source>
        <dbReference type="Proteomes" id="UP000472261"/>
    </source>
</evidence>
<dbReference type="PRINTS" id="PR00492">
    <property type="entry name" value="RHOGDI"/>
</dbReference>
<accession>A0A669PK15</accession>
<dbReference type="PROSITE" id="PS51257">
    <property type="entry name" value="PROKAR_LIPOPROTEIN"/>
    <property type="match status" value="1"/>
</dbReference>
<evidence type="ECO:0000256" key="2">
    <source>
        <dbReference type="ARBA" id="ARBA00009758"/>
    </source>
</evidence>
<dbReference type="FunFam" id="2.70.50.30:FF:000003">
    <property type="entry name" value="Rho GDP-dissociation inhibitor 1"/>
    <property type="match status" value="1"/>
</dbReference>
<dbReference type="PANTHER" id="PTHR10980:SF8">
    <property type="entry name" value="RHO GDP-DISSOCIATION INHIBITOR 3"/>
    <property type="match status" value="1"/>
</dbReference>
<keyword evidence="4" id="KW-0963">Cytoplasm</keyword>
<dbReference type="SUPFAM" id="SSF81296">
    <property type="entry name" value="E set domains"/>
    <property type="match status" value="1"/>
</dbReference>
<dbReference type="InterPro" id="IPR000406">
    <property type="entry name" value="Rho_GDI"/>
</dbReference>
<dbReference type="InterPro" id="IPR024792">
    <property type="entry name" value="RhoGDI_dom_sf"/>
</dbReference>
<sequence length="313" mass="34197">MQPRRVQGAAVSPSLEASPWGGHVPNASPAGAACAHPTAGRPRHPLLWVTLPGDPGCLGYRITAAVAIGTVTRDWGIHWDGGDGASGRGGAVSQGLPLCLRGLGCATGLLTWAHPQRVWAEVPCCLEPFVLWLLHAARWGTWASSPRAPSSPALRPEVPTPWIRATLCHVFPDASVPNVQVTKLTLMCEQAPGPITMDLTGDLEVLQSRPFVLKEGVDYRVKVSFKVNREIVCGLKCLHLTYRRGRPVDRDVFMVGSYAPRAEEYEVVTPAEEVPRGRLVRGSYRVRSLVTDDDKTEHLAWEWGLCIRKGWED</sequence>
<protein>
    <submittedName>
        <fullName evidence="6">Rho GDP dissociation inhibitor gamma</fullName>
    </submittedName>
</protein>
<dbReference type="GO" id="GO:0005829">
    <property type="term" value="C:cytosol"/>
    <property type="evidence" value="ECO:0007669"/>
    <property type="project" value="TreeGrafter"/>
</dbReference>
<dbReference type="InterPro" id="IPR014756">
    <property type="entry name" value="Ig_E-set"/>
</dbReference>
<evidence type="ECO:0000313" key="6">
    <source>
        <dbReference type="Ensembl" id="ENSPCLP00000008454.1"/>
    </source>
</evidence>
<dbReference type="GO" id="GO:0005096">
    <property type="term" value="F:GTPase activator activity"/>
    <property type="evidence" value="ECO:0007669"/>
    <property type="project" value="UniProtKB-KW"/>
</dbReference>
<reference evidence="6" key="1">
    <citation type="submission" date="2025-08" db="UniProtKB">
        <authorList>
            <consortium name="Ensembl"/>
        </authorList>
    </citation>
    <scope>IDENTIFICATION</scope>
</reference>
<organism evidence="6 7">
    <name type="scientific">Phasianus colchicus</name>
    <name type="common">Common pheasant</name>
    <dbReference type="NCBI Taxonomy" id="9054"/>
    <lineage>
        <taxon>Eukaryota</taxon>
        <taxon>Metazoa</taxon>
        <taxon>Chordata</taxon>
        <taxon>Craniata</taxon>
        <taxon>Vertebrata</taxon>
        <taxon>Euteleostomi</taxon>
        <taxon>Archelosauria</taxon>
        <taxon>Archosauria</taxon>
        <taxon>Dinosauria</taxon>
        <taxon>Saurischia</taxon>
        <taxon>Theropoda</taxon>
        <taxon>Coelurosauria</taxon>
        <taxon>Aves</taxon>
        <taxon>Neognathae</taxon>
        <taxon>Galloanserae</taxon>
        <taxon>Galliformes</taxon>
        <taxon>Phasianidae</taxon>
        <taxon>Phasianinae</taxon>
        <taxon>Phasianus</taxon>
    </lineage>
</organism>
<dbReference type="Pfam" id="PF02115">
    <property type="entry name" value="Rho_GDI"/>
    <property type="match status" value="1"/>
</dbReference>
<keyword evidence="7" id="KW-1185">Reference proteome</keyword>
<dbReference type="GO" id="GO:0007266">
    <property type="term" value="P:Rho protein signal transduction"/>
    <property type="evidence" value="ECO:0007669"/>
    <property type="project" value="InterPro"/>
</dbReference>
<feature type="region of interest" description="Disordered" evidence="5">
    <location>
        <begin position="1"/>
        <end position="20"/>
    </location>
</feature>
<evidence type="ECO:0000256" key="4">
    <source>
        <dbReference type="ARBA" id="ARBA00022490"/>
    </source>
</evidence>
<evidence type="ECO:0000256" key="3">
    <source>
        <dbReference type="ARBA" id="ARBA00022468"/>
    </source>
</evidence>
<evidence type="ECO:0000256" key="1">
    <source>
        <dbReference type="ARBA" id="ARBA00004496"/>
    </source>
</evidence>
<gene>
    <name evidence="6" type="primary">ARHGDIG</name>
</gene>
<dbReference type="PANTHER" id="PTHR10980">
    <property type="entry name" value="RHO GDP-DISSOCIATION INHIBITOR"/>
    <property type="match status" value="1"/>
</dbReference>
<name>A0A669PK15_PHACC</name>